<dbReference type="EMBL" id="ML975155">
    <property type="protein sequence ID" value="KAF1813481.1"/>
    <property type="molecule type" value="Genomic_DNA"/>
</dbReference>
<reference evidence="4" key="3">
    <citation type="submission" date="2025-04" db="UniProtKB">
        <authorList>
            <consortium name="RefSeq"/>
        </authorList>
    </citation>
    <scope>IDENTIFICATION</scope>
    <source>
        <strain evidence="4">CBS 781.70</strain>
    </source>
</reference>
<evidence type="ECO:0000313" key="2">
    <source>
        <dbReference type="EMBL" id="KAF1813481.1"/>
    </source>
</evidence>
<dbReference type="AlphaFoldDB" id="A0A6G1G6A0"/>
<evidence type="ECO:0000313" key="3">
    <source>
        <dbReference type="Proteomes" id="UP000504638"/>
    </source>
</evidence>
<proteinExistence type="predicted"/>
<dbReference type="Proteomes" id="UP000504638">
    <property type="component" value="Unplaced"/>
</dbReference>
<feature type="region of interest" description="Disordered" evidence="1">
    <location>
        <begin position="1"/>
        <end position="105"/>
    </location>
</feature>
<feature type="compositionally biased region" description="Acidic residues" evidence="1">
    <location>
        <begin position="30"/>
        <end position="42"/>
    </location>
</feature>
<feature type="compositionally biased region" description="Polar residues" evidence="1">
    <location>
        <begin position="16"/>
        <end position="28"/>
    </location>
</feature>
<name>A0A6G1G6A0_9PEZI</name>
<accession>A0A6G1G6A0</accession>
<keyword evidence="3" id="KW-1185">Reference proteome</keyword>
<reference evidence="4" key="2">
    <citation type="submission" date="2020-04" db="EMBL/GenBank/DDBJ databases">
        <authorList>
            <consortium name="NCBI Genome Project"/>
        </authorList>
    </citation>
    <scope>NUCLEOTIDE SEQUENCE</scope>
    <source>
        <strain evidence="4">CBS 781.70</strain>
    </source>
</reference>
<reference evidence="2 4" key="1">
    <citation type="submission" date="2020-01" db="EMBL/GenBank/DDBJ databases">
        <authorList>
            <consortium name="DOE Joint Genome Institute"/>
            <person name="Haridas S."/>
            <person name="Albert R."/>
            <person name="Binder M."/>
            <person name="Bloem J."/>
            <person name="Labutti K."/>
            <person name="Salamov A."/>
            <person name="Andreopoulos B."/>
            <person name="Baker S.E."/>
            <person name="Barry K."/>
            <person name="Bills G."/>
            <person name="Bluhm B.H."/>
            <person name="Cannon C."/>
            <person name="Castanera R."/>
            <person name="Culley D.E."/>
            <person name="Daum C."/>
            <person name="Ezra D."/>
            <person name="Gonzalez J.B."/>
            <person name="Henrissat B."/>
            <person name="Kuo A."/>
            <person name="Liang C."/>
            <person name="Lipzen A."/>
            <person name="Lutzoni F."/>
            <person name="Magnuson J."/>
            <person name="Mondo S."/>
            <person name="Nolan M."/>
            <person name="Ohm R."/>
            <person name="Pangilinan J."/>
            <person name="Park H.-J."/>
            <person name="Ramirez L."/>
            <person name="Alfaro M."/>
            <person name="Sun H."/>
            <person name="Tritt A."/>
            <person name="Yoshinaga Y."/>
            <person name="Zwiers L.-H."/>
            <person name="Turgeon B.G."/>
            <person name="Goodwin S.B."/>
            <person name="Spatafora J.W."/>
            <person name="Crous P.W."/>
            <person name="Grigoriev I.V."/>
        </authorList>
    </citation>
    <scope>NUCLEOTIDE SEQUENCE</scope>
    <source>
        <strain evidence="2 4">CBS 781.70</strain>
    </source>
</reference>
<organism evidence="2">
    <name type="scientific">Eremomyces bilateralis CBS 781.70</name>
    <dbReference type="NCBI Taxonomy" id="1392243"/>
    <lineage>
        <taxon>Eukaryota</taxon>
        <taxon>Fungi</taxon>
        <taxon>Dikarya</taxon>
        <taxon>Ascomycota</taxon>
        <taxon>Pezizomycotina</taxon>
        <taxon>Dothideomycetes</taxon>
        <taxon>Dothideomycetes incertae sedis</taxon>
        <taxon>Eremomycetales</taxon>
        <taxon>Eremomycetaceae</taxon>
        <taxon>Eremomyces</taxon>
    </lineage>
</organism>
<dbReference type="RefSeq" id="XP_033535112.1">
    <property type="nucleotide sequence ID" value="XM_033681210.1"/>
</dbReference>
<evidence type="ECO:0000256" key="1">
    <source>
        <dbReference type="SAM" id="MobiDB-lite"/>
    </source>
</evidence>
<protein>
    <submittedName>
        <fullName evidence="2 4">Uncharacterized protein</fullName>
    </submittedName>
</protein>
<gene>
    <name evidence="2 4" type="ORF">P152DRAFT_473201</name>
</gene>
<dbReference type="GeneID" id="54421780"/>
<sequence>MAAPHSSKHAEAYGQPTRNQAPGQSSDPFSWDDEGSDIENDSDAERAADTSKPPQYTPRDGEREPPPAMNYAHPSGGATRSKAEEAGFPPAYVPGTGPSSEAGPSTVPSIITPGQSLFHPNKVYLIGPYTLFSGKISIIDITTQTTTLTPSADFSTEVPESLRNAAKRTWKDKKKFDNIYTIKSDNFWRTRFDAYAASPAGARVPLCAIHHPAYSFADVSFSFPGTPTKPQRSLQLTLPTRMDNGDGSGRKSRNVVYRKREFVHEGSLYKWEFDWKRGSNKFTLWRRVGEGEKIVARFAQDWGSIYGTSVLVVDDAWVDPLVANLTAVAVCRQVKQRRAERKRHPAMGGE</sequence>
<evidence type="ECO:0000313" key="4">
    <source>
        <dbReference type="RefSeq" id="XP_033535112.1"/>
    </source>
</evidence>